<proteinExistence type="predicted"/>
<dbReference type="Gene3D" id="3.10.129.10">
    <property type="entry name" value="Hotdog Thioesterase"/>
    <property type="match status" value="1"/>
</dbReference>
<evidence type="ECO:0000259" key="1">
    <source>
        <dbReference type="Pfam" id="PF03061"/>
    </source>
</evidence>
<dbReference type="GO" id="GO:0016790">
    <property type="term" value="F:thiolester hydrolase activity"/>
    <property type="evidence" value="ECO:0007669"/>
    <property type="project" value="UniProtKB-ARBA"/>
</dbReference>
<gene>
    <name evidence="2" type="ORF">SAMN02982922_0632</name>
</gene>
<reference evidence="2 3" key="1">
    <citation type="submission" date="2017-04" db="EMBL/GenBank/DDBJ databases">
        <authorList>
            <person name="Afonso C.L."/>
            <person name="Miller P.J."/>
            <person name="Scott M.A."/>
            <person name="Spackman E."/>
            <person name="Goraichik I."/>
            <person name="Dimitrov K.M."/>
            <person name="Suarez D.L."/>
            <person name="Swayne D.E."/>
        </authorList>
    </citation>
    <scope>NUCLEOTIDE SEQUENCE [LARGE SCALE GENOMIC DNA]</scope>
    <source>
        <strain evidence="2 3">B5P</strain>
    </source>
</reference>
<evidence type="ECO:0000313" key="2">
    <source>
        <dbReference type="EMBL" id="SMH27776.1"/>
    </source>
</evidence>
<protein>
    <submittedName>
        <fullName evidence="2">Acyl-coenzyme A thioesterase PaaI, contains HGG motif</fullName>
    </submittedName>
</protein>
<dbReference type="Pfam" id="PF03061">
    <property type="entry name" value="4HBT"/>
    <property type="match status" value="1"/>
</dbReference>
<accession>A0A1X7MUT2</accession>
<name>A0A1X7MUT2_9HYPH</name>
<feature type="domain" description="Thioesterase" evidence="1">
    <location>
        <begin position="44"/>
        <end position="118"/>
    </location>
</feature>
<keyword evidence="3" id="KW-1185">Reference proteome</keyword>
<dbReference type="RefSeq" id="WP_176247412.1">
    <property type="nucleotide sequence ID" value="NZ_FXBL01000004.1"/>
</dbReference>
<organism evidence="2 3">
    <name type="scientific">Mesorhizobium australicum</name>
    <dbReference type="NCBI Taxonomy" id="536018"/>
    <lineage>
        <taxon>Bacteria</taxon>
        <taxon>Pseudomonadati</taxon>
        <taxon>Pseudomonadota</taxon>
        <taxon>Alphaproteobacteria</taxon>
        <taxon>Hyphomicrobiales</taxon>
        <taxon>Phyllobacteriaceae</taxon>
        <taxon>Mesorhizobium</taxon>
    </lineage>
</organism>
<dbReference type="CDD" id="cd03443">
    <property type="entry name" value="PaaI_thioesterase"/>
    <property type="match status" value="1"/>
</dbReference>
<dbReference type="EMBL" id="FXBL01000004">
    <property type="protein sequence ID" value="SMH27776.1"/>
    <property type="molecule type" value="Genomic_DNA"/>
</dbReference>
<dbReference type="AlphaFoldDB" id="A0A1X7MUT2"/>
<evidence type="ECO:0000313" key="3">
    <source>
        <dbReference type="Proteomes" id="UP000193083"/>
    </source>
</evidence>
<dbReference type="InterPro" id="IPR029069">
    <property type="entry name" value="HotDog_dom_sf"/>
</dbReference>
<dbReference type="PANTHER" id="PTHR43240">
    <property type="entry name" value="1,4-DIHYDROXY-2-NAPHTHOYL-COA THIOESTERASE 1"/>
    <property type="match status" value="1"/>
</dbReference>
<dbReference type="Proteomes" id="UP000193083">
    <property type="component" value="Unassembled WGS sequence"/>
</dbReference>
<dbReference type="PANTHER" id="PTHR43240:SF20">
    <property type="entry name" value="MEDIUM_LONG-CHAIN ACYL-COA THIOESTERASE YIGI"/>
    <property type="match status" value="1"/>
</dbReference>
<dbReference type="InterPro" id="IPR006683">
    <property type="entry name" value="Thioestr_dom"/>
</dbReference>
<dbReference type="SUPFAM" id="SSF54637">
    <property type="entry name" value="Thioesterase/thiol ester dehydrase-isomerase"/>
    <property type="match status" value="1"/>
</dbReference>
<sequence length="142" mass="15923">MIDDSWTHDPSEGFLALLGGIWWRDRGNEREFAFLAEERHSNRNGVVHGGMLMTFVDRSFAIAARRASGATRTATISLSHQFLTPLQIGSFATVRPRILKLTKRVAFLEGTVWCDNDPVTQAQGVWRLSASSPSRQAETHRL</sequence>